<reference evidence="1" key="1">
    <citation type="submission" date="2023-05" db="EMBL/GenBank/DDBJ databases">
        <authorList>
            <person name="Stuckert A."/>
        </authorList>
    </citation>
    <scope>NUCLEOTIDE SEQUENCE</scope>
</reference>
<proteinExistence type="predicted"/>
<protein>
    <submittedName>
        <fullName evidence="1">Uncharacterized protein</fullName>
    </submittedName>
</protein>
<comment type="caution">
    <text evidence="1">The sequence shown here is derived from an EMBL/GenBank/DDBJ whole genome shotgun (WGS) entry which is preliminary data.</text>
</comment>
<evidence type="ECO:0000313" key="1">
    <source>
        <dbReference type="EMBL" id="CAI9554144.1"/>
    </source>
</evidence>
<gene>
    <name evidence="1" type="ORF">SPARVUS_LOCUS4164509</name>
</gene>
<evidence type="ECO:0000313" key="2">
    <source>
        <dbReference type="Proteomes" id="UP001162483"/>
    </source>
</evidence>
<organism evidence="1 2">
    <name type="scientific">Staurois parvus</name>
    <dbReference type="NCBI Taxonomy" id="386267"/>
    <lineage>
        <taxon>Eukaryota</taxon>
        <taxon>Metazoa</taxon>
        <taxon>Chordata</taxon>
        <taxon>Craniata</taxon>
        <taxon>Vertebrata</taxon>
        <taxon>Euteleostomi</taxon>
        <taxon>Amphibia</taxon>
        <taxon>Batrachia</taxon>
        <taxon>Anura</taxon>
        <taxon>Neobatrachia</taxon>
        <taxon>Ranoidea</taxon>
        <taxon>Ranidae</taxon>
        <taxon>Staurois</taxon>
    </lineage>
</organism>
<keyword evidence="2" id="KW-1185">Reference proteome</keyword>
<dbReference type="EMBL" id="CATNWA010007468">
    <property type="protein sequence ID" value="CAI9554144.1"/>
    <property type="molecule type" value="Genomic_DNA"/>
</dbReference>
<sequence>MMSCNVSFKQAVHTRKIKTLYFKRTHFPRLRAAVRDIDWERILALMNTEQKWEFFKTTVCEHTAKYISMGNKFKRLK</sequence>
<name>A0ABN9C2A0_9NEOB</name>
<accession>A0ABN9C2A0</accession>
<dbReference type="Proteomes" id="UP001162483">
    <property type="component" value="Unassembled WGS sequence"/>
</dbReference>